<protein>
    <submittedName>
        <fullName evidence="2">Uncharacterized protein</fullName>
    </submittedName>
</protein>
<dbReference type="Proteomes" id="UP000290243">
    <property type="component" value="Plasmid 2"/>
</dbReference>
<dbReference type="Proteomes" id="UP000290243">
    <property type="component" value="Chromosome"/>
</dbReference>
<evidence type="ECO:0000313" key="1">
    <source>
        <dbReference type="EMBL" id="VEU75292.1"/>
    </source>
</evidence>
<sequence length="299" mass="35889">MLYKMWNKEKFCTNFFIFYKKYKHKPTHFDAQKLNSLFHKNIIEKNKKLQSMKLSSLIDAITNNKVYVSSTGTKTKFLNIDIDYNGNEIFKTLLKYYNFVFEKTDLNNKNNLEMSFLKYFTPTFFYETNSSSFTLKKMRLVYALDESIEKELAVKIVEKMILIIKNIFNAEVDKASKNLKQLFYGTVNKVFSNKNVRIYNAKKLLEILDYFINLYELEENKKTKSIFSYKYNLTDFIEVDNYEDALWIYIALFKINMGHLLIAKQKWLDKFKDTMTRRPYFKVKRNSKGYEILKNSKLI</sequence>
<geneLocation type="plasmid" evidence="2 3">
    <name>2</name>
</geneLocation>
<name>A0A449B5H6_9BACT</name>
<keyword evidence="3" id="KW-1185">Reference proteome</keyword>
<dbReference type="EMBL" id="LR215037">
    <property type="protein sequence ID" value="VEU75292.1"/>
    <property type="molecule type" value="Genomic_DNA"/>
</dbReference>
<proteinExistence type="predicted"/>
<dbReference type="KEGG" id="mmau:NCTC10168_00210"/>
<evidence type="ECO:0000313" key="2">
    <source>
        <dbReference type="EMBL" id="VEU75832.1"/>
    </source>
</evidence>
<dbReference type="AlphaFoldDB" id="A0A449B5H6"/>
<keyword evidence="2" id="KW-0614">Plasmid</keyword>
<dbReference type="KEGG" id="mmau:NCTC10168_00781"/>
<reference evidence="2 3" key="1">
    <citation type="submission" date="2019-01" db="EMBL/GenBank/DDBJ databases">
        <authorList>
            <consortium name="Pathogen Informatics"/>
        </authorList>
    </citation>
    <scope>NUCLEOTIDE SEQUENCE [LARGE SCALE GENOMIC DNA]</scope>
    <source>
        <strain evidence="2 3">NCTC10168</strain>
        <plasmid evidence="3">2</plasmid>
    </source>
</reference>
<organism evidence="2 3">
    <name type="scientific">Mycoplasmopsis maculosa</name>
    <dbReference type="NCBI Taxonomy" id="114885"/>
    <lineage>
        <taxon>Bacteria</taxon>
        <taxon>Bacillati</taxon>
        <taxon>Mycoplasmatota</taxon>
        <taxon>Mycoplasmoidales</taxon>
        <taxon>Metamycoplasmataceae</taxon>
        <taxon>Mycoplasmopsis</taxon>
    </lineage>
</organism>
<evidence type="ECO:0000313" key="3">
    <source>
        <dbReference type="Proteomes" id="UP000290243"/>
    </source>
</evidence>
<accession>A0A449B5H6</accession>
<dbReference type="RefSeq" id="WP_129646278.1">
    <property type="nucleotide sequence ID" value="NZ_LR215037.1"/>
</dbReference>
<dbReference type="EMBL" id="LR215038">
    <property type="protein sequence ID" value="VEU75832.1"/>
    <property type="molecule type" value="Genomic_DNA"/>
</dbReference>
<gene>
    <name evidence="1" type="ORF">NCTC10168_00210</name>
    <name evidence="2" type="ORF">NCTC10168_00781</name>
</gene>